<accession>A0A4E9FJE3</accession>
<dbReference type="GeneID" id="6105810"/>
<keyword evidence="6" id="KW-0325">Glycoprotein</keyword>
<dbReference type="PANTHER" id="PTHR46022">
    <property type="entry name" value="PROTEIN PATCHED"/>
    <property type="match status" value="1"/>
</dbReference>
<evidence type="ECO:0000256" key="1">
    <source>
        <dbReference type="ARBA" id="ARBA00004141"/>
    </source>
</evidence>
<dbReference type="PANTHER" id="PTHR46022:SF6">
    <property type="entry name" value="PROTEIN PATCHED HOMOLOG 3"/>
    <property type="match status" value="1"/>
</dbReference>
<reference evidence="11" key="1">
    <citation type="journal article" date="2007" name="Science">
        <title>Draft genome of the filarial nematode parasite Brugia malayi.</title>
        <authorList>
            <person name="Ghedin E."/>
            <person name="Wang S."/>
            <person name="Spiro D."/>
            <person name="Caler E."/>
            <person name="Zhao Q."/>
            <person name="Crabtree J."/>
            <person name="Allen J.E."/>
            <person name="Delcher A.L."/>
            <person name="Guiliano D.B."/>
            <person name="Miranda-Saavedra D."/>
            <person name="Angiuoli S.V."/>
            <person name="Creasy T."/>
            <person name="Amedeo P."/>
            <person name="Haas B."/>
            <person name="El-Sayed N.M."/>
            <person name="Wortman J.R."/>
            <person name="Feldblyum T."/>
            <person name="Tallon L."/>
            <person name="Schatz M."/>
            <person name="Shumway M."/>
            <person name="Koo H."/>
            <person name="Salzberg S.L."/>
            <person name="Schobel S."/>
            <person name="Pertea M."/>
            <person name="Pop M."/>
            <person name="White O."/>
            <person name="Barton G.J."/>
            <person name="Carlow C.K."/>
            <person name="Crawford M.J."/>
            <person name="Daub J."/>
            <person name="Dimmic M.W."/>
            <person name="Estes C.F."/>
            <person name="Foster J.M."/>
            <person name="Ganatra M."/>
            <person name="Gregory W.F."/>
            <person name="Johnson N.M."/>
            <person name="Jin J."/>
            <person name="Komuniecki R."/>
            <person name="Korf I."/>
            <person name="Kumar S."/>
            <person name="Laney S."/>
            <person name="Li B.W."/>
            <person name="Li W."/>
            <person name="Lindblom T.H."/>
            <person name="Lustigman S."/>
            <person name="Ma D."/>
            <person name="Maina C.V."/>
            <person name="Martin D.M."/>
            <person name="McCarter J.P."/>
            <person name="McReynolds L."/>
            <person name="Mitreva M."/>
            <person name="Nutman T.B."/>
            <person name="Parkinson J."/>
            <person name="Peregrin-Alvarez J.M."/>
            <person name="Poole C."/>
            <person name="Ren Q."/>
            <person name="Saunders L."/>
            <person name="Sluder A.E."/>
            <person name="Smith K."/>
            <person name="Stanke M."/>
            <person name="Unnasch T.R."/>
            <person name="Ware J."/>
            <person name="Wei A.D."/>
            <person name="Weil G."/>
            <person name="Williams D.J."/>
            <person name="Zhang Y."/>
            <person name="Williams S.A."/>
            <person name="Fraser-Liggett C."/>
            <person name="Slatko B."/>
            <person name="Blaxter M.L."/>
            <person name="Scott A.L."/>
        </authorList>
    </citation>
    <scope>NUCLEOTIDE SEQUENCE</scope>
    <source>
        <strain evidence="11">FR3</strain>
    </source>
</reference>
<evidence type="ECO:0000256" key="6">
    <source>
        <dbReference type="ARBA" id="ARBA00023180"/>
    </source>
</evidence>
<dbReference type="FunFam" id="1.20.1640.10:FF:000031">
    <property type="entry name" value="PaTChed family"/>
    <property type="match status" value="1"/>
</dbReference>
<feature type="transmembrane region" description="Helical" evidence="8">
    <location>
        <begin position="630"/>
        <end position="648"/>
    </location>
</feature>
<keyword evidence="11" id="KW-1185">Reference proteome</keyword>
<feature type="transmembrane region" description="Helical" evidence="8">
    <location>
        <begin position="771"/>
        <end position="792"/>
    </location>
</feature>
<feature type="transmembrane region" description="Helical" evidence="8">
    <location>
        <begin position="1213"/>
        <end position="1232"/>
    </location>
</feature>
<sequence length="1475" mass="166313">MKIYTERCTTAQKLTVPIYKILDKWLVGKKSSDSALYSEKWKQEFTSRPTWCDADMALQQINQGTATGNRLALYLRSFFQSLLFTLGSFVQNWAWSVVIIGLSVYFICALGLQYVHIETDLIKLWVSQGGRLDEELHFLQRVQQNYKYNVVREKRSADLEKSGIQESFVSIKPRNNRKDEESLDASLDNAFDSRFQVVIQTPATKGTNALTKESLLKHVQIIEEIANFQVEMYGENWTLADICFKPPSPKLSHGPLAGVMSKLLDRLIPCIWITPIDCFWEGSKPLGPSPPLTLGPDIHAFITSLPKGNITWKNLDPLSVLKEVSTLFDLGTIFNFFERAGIGAAYLDRWCIDPLDPECPATAPNAFDHCLAFKKFQAWNMAMPKNKQIELEAETISTDKAKLQDDALQIFENIFGKRRRKREIMSSTIKPNSKNHTEDESSDYYAYDDDNDYSINQNATKTKEELAEEEQCLRYGKSFLKWLNENEHRWSEFLTLDEMPVYPDYGKIMTGGCRGFARNTMVWPEDLIIGGIKRQNHKLISAEAFQSIFLVASDNDVFSRYKMQKSDLKPNLNVDSWNPYYASQIVSAWQRNFTQHIYEHRWNTEINRQIHPLSATSLEDMLKEFSQFKFLVIFVGYFLMFVYAGWSQLNWDGWWFAVNSSVGLSILGVFLVTYASISGLGASSYMGIHCNAATTQIVPFLTLGLGVDDMFLLLHNYKDVHHTVKNNEIGILMKETGMSVVITSINNIIAFMAGTLLPIPALKSFCSQTAILLTFNMIAIMVIYPAMIALDLRRRRASRRDMGCCCMGNSVSAKKLRVESLELNMGKQIVGSLSVTGHNVYPGPPPSLLLKNDDDKEKKWYTLGGFLQYYYIPFLTLPLTKLMVIVTCISVLLISCFGLYQSSLGLELSDVLPEGTPPAAFLRAREKYFSFYPMFAVLKGSRINFAKQQEQIEQYRLDIAKSRYVIKVNGRPSEEYWLSMMRTWLSSIQKHLDNAIKKGDINAVTGEMKADTKITDEAKIARRLVCSYGNKYNCTGRISTIKLVNDAGVINADGFYNYLTAWYNIDNMMYYVSQASFYPVPPSWSFTTHEKVVPPALPPAYSQIPFYLIDLIDTPVIVKMIREIRSVCDRYTELGLPNFPSGVAFIFWEQYLSLRWNLFIAICVISSAVFIVISVVIFNPWAAMMVIIVVISMTIELAGFMGATGVKLNPVSAVTLVAAVGIGVEFTVHVVLVYLTSLGSKDERMAACLNHMFIPVIHGGLSTLLGILMLAFSEFDFIVKYFFIVLSALILIGLINGLVLLPVLLSLIGPPCEIRLFDEKTYLPVPASLCKQKNRDPSDKQTDDLVKRRVGGAFVEIQVNGSMGTDAEDNYTHHNSSSVIAKDSLQNNQFYWNSPSLANKNTEYISVPASTLSTGQHHKVNVKNAPSKIPISTVGPQHSTSPLLSSSSSSNATSKKRNNDGNSKLFKFSSNALRF</sequence>
<feature type="compositionally biased region" description="Low complexity" evidence="7">
    <location>
        <begin position="1439"/>
        <end position="1453"/>
    </location>
</feature>
<comment type="subcellular location">
    <subcellularLocation>
        <location evidence="1">Membrane</location>
        <topology evidence="1">Multi-pass membrane protein</topology>
    </subcellularLocation>
</comment>
<proteinExistence type="inferred from homology"/>
<dbReference type="SUPFAM" id="SSF82866">
    <property type="entry name" value="Multidrug efflux transporter AcrB transmembrane domain"/>
    <property type="match status" value="2"/>
</dbReference>
<evidence type="ECO:0000256" key="8">
    <source>
        <dbReference type="SAM" id="Phobius"/>
    </source>
</evidence>
<dbReference type="GO" id="GO:0031410">
    <property type="term" value="C:cytoplasmic vesicle"/>
    <property type="evidence" value="ECO:0007669"/>
    <property type="project" value="EnsemblMetazoa"/>
</dbReference>
<feature type="transmembrane region" description="Helical" evidence="8">
    <location>
        <begin position="1156"/>
        <end position="1178"/>
    </location>
</feature>
<evidence type="ECO:0000256" key="3">
    <source>
        <dbReference type="ARBA" id="ARBA00022692"/>
    </source>
</evidence>
<feature type="region of interest" description="Disordered" evidence="7">
    <location>
        <begin position="1427"/>
        <end position="1475"/>
    </location>
</feature>
<dbReference type="AlphaFoldDB" id="A0A4E9FJE3"/>
<evidence type="ECO:0000256" key="2">
    <source>
        <dbReference type="ARBA" id="ARBA00005585"/>
    </source>
</evidence>
<dbReference type="GO" id="GO:0045879">
    <property type="term" value="P:negative regulation of smoothened signaling pathway"/>
    <property type="evidence" value="ECO:0007669"/>
    <property type="project" value="TreeGrafter"/>
</dbReference>
<feature type="transmembrane region" description="Helical" evidence="8">
    <location>
        <begin position="654"/>
        <end position="677"/>
    </location>
</feature>
<dbReference type="OrthoDB" id="5873834at2759"/>
<feature type="compositionally biased region" description="Acidic residues" evidence="7">
    <location>
        <begin position="440"/>
        <end position="449"/>
    </location>
</feature>
<evidence type="ECO:0000256" key="4">
    <source>
        <dbReference type="ARBA" id="ARBA00022989"/>
    </source>
</evidence>
<feature type="region of interest" description="Disordered" evidence="7">
    <location>
        <begin position="426"/>
        <end position="449"/>
    </location>
</feature>
<dbReference type="GO" id="GO:0097108">
    <property type="term" value="F:hedgehog family protein binding"/>
    <property type="evidence" value="ECO:0007669"/>
    <property type="project" value="TreeGrafter"/>
</dbReference>
<evidence type="ECO:0000256" key="7">
    <source>
        <dbReference type="SAM" id="MobiDB-lite"/>
    </source>
</evidence>
<dbReference type="EMBL" id="CAAKNF010000193">
    <property type="protein sequence ID" value="VIO93292.1"/>
    <property type="molecule type" value="Genomic_DNA"/>
</dbReference>
<evidence type="ECO:0000256" key="5">
    <source>
        <dbReference type="ARBA" id="ARBA00023136"/>
    </source>
</evidence>
<evidence type="ECO:0000259" key="9">
    <source>
        <dbReference type="PROSITE" id="PS50156"/>
    </source>
</evidence>
<gene>
    <name evidence="10 12" type="primary">Bma-ptc-3</name>
    <name evidence="10" type="ORF">BM_BM12292</name>
</gene>
<feature type="transmembrane region" description="Helical" evidence="8">
    <location>
        <begin position="882"/>
        <end position="900"/>
    </location>
</feature>
<reference evidence="10" key="2">
    <citation type="submission" date="2019-04" db="EMBL/GenBank/DDBJ databases">
        <authorList>
            <person name="Howe K."/>
            <person name="Paulini M."/>
            <person name="Williams G."/>
        </authorList>
    </citation>
    <scope>NUCLEOTIDE SEQUENCE [LARGE SCALE GENOMIC DNA]</scope>
    <source>
        <strain evidence="10">FR3</strain>
    </source>
</reference>
<dbReference type="InterPro" id="IPR053958">
    <property type="entry name" value="HMGCR/SNAP/NPC1-like_SSD"/>
</dbReference>
<evidence type="ECO:0000313" key="12">
    <source>
        <dbReference type="WBParaSite" id="Bm12292b.1"/>
    </source>
</evidence>
<dbReference type="GO" id="GO:0005119">
    <property type="term" value="F:smoothened binding"/>
    <property type="evidence" value="ECO:0007669"/>
    <property type="project" value="TreeGrafter"/>
</dbReference>
<accession>A0A5S6P946</accession>
<dbReference type="RefSeq" id="XP_042934197.1">
    <property type="nucleotide sequence ID" value="XM_043078263.1"/>
</dbReference>
<dbReference type="Pfam" id="PF12349">
    <property type="entry name" value="Sterol-sensing"/>
    <property type="match status" value="1"/>
</dbReference>
<dbReference type="GO" id="GO:0018996">
    <property type="term" value="P:molting cycle, collagen and cuticulin-based cuticle"/>
    <property type="evidence" value="ECO:0007669"/>
    <property type="project" value="EnsemblMetazoa"/>
</dbReference>
<evidence type="ECO:0000313" key="11">
    <source>
        <dbReference type="Proteomes" id="UP000006672"/>
    </source>
</evidence>
<organism evidence="10">
    <name type="scientific">Brugia malayi</name>
    <name type="common">Filarial nematode worm</name>
    <dbReference type="NCBI Taxonomy" id="6279"/>
    <lineage>
        <taxon>Eukaryota</taxon>
        <taxon>Metazoa</taxon>
        <taxon>Ecdysozoa</taxon>
        <taxon>Nematoda</taxon>
        <taxon>Chromadorea</taxon>
        <taxon>Rhabditida</taxon>
        <taxon>Spirurina</taxon>
        <taxon>Spiruromorpha</taxon>
        <taxon>Filarioidea</taxon>
        <taxon>Onchocercidae</taxon>
        <taxon>Brugia</taxon>
    </lineage>
</organism>
<dbReference type="Proteomes" id="UP000006672">
    <property type="component" value="Unassembled WGS sequence"/>
</dbReference>
<dbReference type="GO" id="GO:0008158">
    <property type="term" value="F:hedgehog receptor activity"/>
    <property type="evidence" value="ECO:0007669"/>
    <property type="project" value="TreeGrafter"/>
</dbReference>
<keyword evidence="3 8" id="KW-0812">Transmembrane</keyword>
<dbReference type="PROSITE" id="PS50156">
    <property type="entry name" value="SSD"/>
    <property type="match status" value="1"/>
</dbReference>
<feature type="transmembrane region" description="Helical" evidence="8">
    <location>
        <begin position="93"/>
        <end position="115"/>
    </location>
</feature>
<dbReference type="CTD" id="6105810"/>
<dbReference type="WBParaSite" id="Bm12292b.1">
    <property type="protein sequence ID" value="Bm12292b.1"/>
    <property type="gene ID" value="WBGene00232553"/>
</dbReference>
<evidence type="ECO:0000313" key="10">
    <source>
        <dbReference type="EMBL" id="VIO93292.1"/>
    </source>
</evidence>
<dbReference type="STRING" id="6279.A0A5S6P946"/>
<dbReference type="Gene3D" id="1.20.1640.10">
    <property type="entry name" value="Multidrug efflux transporter AcrB transmembrane domain"/>
    <property type="match status" value="2"/>
</dbReference>
<feature type="transmembrane region" description="Helical" evidence="8">
    <location>
        <begin position="860"/>
        <end position="876"/>
    </location>
</feature>
<dbReference type="InterPro" id="IPR000731">
    <property type="entry name" value="SSD"/>
</dbReference>
<feature type="transmembrane region" description="Helical" evidence="8">
    <location>
        <begin position="740"/>
        <end position="759"/>
    </location>
</feature>
<protein>
    <submittedName>
        <fullName evidence="12">BMA-PTC-3, isoform b</fullName>
    </submittedName>
    <submittedName>
        <fullName evidence="10">Patched family protein</fullName>
    </submittedName>
</protein>
<feature type="domain" description="SSD" evidence="9">
    <location>
        <begin position="629"/>
        <end position="790"/>
    </location>
</feature>
<feature type="transmembrane region" description="Helical" evidence="8">
    <location>
        <begin position="1281"/>
        <end position="1305"/>
    </location>
</feature>
<comment type="similarity">
    <text evidence="2">Belongs to the patched family.</text>
</comment>
<feature type="transmembrane region" description="Helical" evidence="8">
    <location>
        <begin position="1252"/>
        <end position="1272"/>
    </location>
</feature>
<name>A0A4E9FJE3_BRUMA</name>
<feature type="transmembrane region" description="Helical" evidence="8">
    <location>
        <begin position="1184"/>
        <end position="1206"/>
    </location>
</feature>
<keyword evidence="5 8" id="KW-0472">Membrane</keyword>
<dbReference type="GO" id="GO:0016324">
    <property type="term" value="C:apical plasma membrane"/>
    <property type="evidence" value="ECO:0007669"/>
    <property type="project" value="EnsemblMetazoa"/>
</dbReference>
<keyword evidence="4 8" id="KW-1133">Transmembrane helix</keyword>
<reference evidence="12" key="3">
    <citation type="submission" date="2019-12" db="UniProtKB">
        <authorList>
            <consortium name="WormBaseParasite"/>
        </authorList>
    </citation>
    <scope>IDENTIFICATION</scope>
</reference>